<evidence type="ECO:0000259" key="2">
    <source>
        <dbReference type="PROSITE" id="PS50026"/>
    </source>
</evidence>
<evidence type="ECO:0000313" key="4">
    <source>
        <dbReference type="Proteomes" id="UP000887013"/>
    </source>
</evidence>
<feature type="disulfide bond" evidence="1">
    <location>
        <begin position="60"/>
        <end position="69"/>
    </location>
</feature>
<sequence>CDCGIGSWCHYDEKNTKICDCPAGYGQRNGKCLQTCKTDSDCEVGKICRVGDRDKSVCDCPPNYGGNFCRTNLICQKMDPPCSKRGAVCVEEDSLVYCKCPPGKNVGLVSGMCEDLCNFDKCLHGKCEVVKIGDVAVSSKCV</sequence>
<dbReference type="OrthoDB" id="6431072at2759"/>
<dbReference type="Proteomes" id="UP000887013">
    <property type="component" value="Unassembled WGS sequence"/>
</dbReference>
<feature type="domain" description="EGF-like" evidence="2">
    <location>
        <begin position="33"/>
        <end position="70"/>
    </location>
</feature>
<comment type="caution">
    <text evidence="1">Lacks conserved residue(s) required for the propagation of feature annotation.</text>
</comment>
<dbReference type="PROSITE" id="PS00022">
    <property type="entry name" value="EGF_1"/>
    <property type="match status" value="1"/>
</dbReference>
<dbReference type="PROSITE" id="PS50026">
    <property type="entry name" value="EGF_3"/>
    <property type="match status" value="1"/>
</dbReference>
<gene>
    <name evidence="3" type="primary">NCL1_27636</name>
    <name evidence="3" type="ORF">NPIL_338371</name>
</gene>
<name>A0A8X6PJB0_NEPPI</name>
<evidence type="ECO:0000313" key="3">
    <source>
        <dbReference type="EMBL" id="GFT67904.1"/>
    </source>
</evidence>
<keyword evidence="1" id="KW-1015">Disulfide bond</keyword>
<keyword evidence="1" id="KW-0245">EGF-like domain</keyword>
<dbReference type="EMBL" id="BMAW01069206">
    <property type="protein sequence ID" value="GFT67904.1"/>
    <property type="molecule type" value="Genomic_DNA"/>
</dbReference>
<reference evidence="3" key="1">
    <citation type="submission" date="2020-08" db="EMBL/GenBank/DDBJ databases">
        <title>Multicomponent nature underlies the extraordinary mechanical properties of spider dragline silk.</title>
        <authorList>
            <person name="Kono N."/>
            <person name="Nakamura H."/>
            <person name="Mori M."/>
            <person name="Yoshida Y."/>
            <person name="Ohtoshi R."/>
            <person name="Malay A.D."/>
            <person name="Moran D.A.P."/>
            <person name="Tomita M."/>
            <person name="Numata K."/>
            <person name="Arakawa K."/>
        </authorList>
    </citation>
    <scope>NUCLEOTIDE SEQUENCE</scope>
</reference>
<proteinExistence type="predicted"/>
<dbReference type="AlphaFoldDB" id="A0A8X6PJB0"/>
<organism evidence="3 4">
    <name type="scientific">Nephila pilipes</name>
    <name type="common">Giant wood spider</name>
    <name type="synonym">Nephila maculata</name>
    <dbReference type="NCBI Taxonomy" id="299642"/>
    <lineage>
        <taxon>Eukaryota</taxon>
        <taxon>Metazoa</taxon>
        <taxon>Ecdysozoa</taxon>
        <taxon>Arthropoda</taxon>
        <taxon>Chelicerata</taxon>
        <taxon>Arachnida</taxon>
        <taxon>Araneae</taxon>
        <taxon>Araneomorphae</taxon>
        <taxon>Entelegynae</taxon>
        <taxon>Araneoidea</taxon>
        <taxon>Nephilidae</taxon>
        <taxon>Nephila</taxon>
    </lineage>
</organism>
<dbReference type="SMART" id="SM00181">
    <property type="entry name" value="EGF"/>
    <property type="match status" value="2"/>
</dbReference>
<comment type="caution">
    <text evidence="3">The sequence shown here is derived from an EMBL/GenBank/DDBJ whole genome shotgun (WGS) entry which is preliminary data.</text>
</comment>
<feature type="non-terminal residue" evidence="3">
    <location>
        <position position="1"/>
    </location>
</feature>
<dbReference type="InterPro" id="IPR000742">
    <property type="entry name" value="EGF"/>
</dbReference>
<keyword evidence="4" id="KW-1185">Reference proteome</keyword>
<accession>A0A8X6PJB0</accession>
<evidence type="ECO:0000256" key="1">
    <source>
        <dbReference type="PROSITE-ProRule" id="PRU00076"/>
    </source>
</evidence>
<protein>
    <submittedName>
        <fullName evidence="3">EGF-like domain-containing protein</fullName>
    </submittedName>
</protein>